<accession>H8I908</accession>
<protein>
    <submittedName>
        <fullName evidence="2">Uncharacterized protein</fullName>
    </submittedName>
</protein>
<sequence>MLGDDRGQSNLDFLFGISVFLLTFLYAVTFIPGMFTPYQPGAIDLSAVAYRTSAMLAEDPGWCNSTAAGGLPGNSSWEDHQDCLLRIGLAGDRGHPNILSLNKIKALESLVASDYTLVREKMGLNGSIIYDINVAVEMNGTSLINAPWPSASSQNIESIERVVLIDTGKELFVDCNNPGEQYNSNMLNVTLNNLTSRDRDITIRIYNLTAAYPIGLAQDPIRVVSLSGNAISLPPDDYIIKLNGEVKNSTDFGFMKGDVLEITILNTAISDPIISAVNIWANSSCMPGRPVDYVYDPVFKQKSVCYPGIMRVEVWSYAFS</sequence>
<keyword evidence="1" id="KW-0472">Membrane</keyword>
<dbReference type="KEGG" id="mez:Mtc_0240"/>
<keyword evidence="1" id="KW-0812">Transmembrane</keyword>
<gene>
    <name evidence="2" type="ordered locus">Mtc_0240</name>
</gene>
<keyword evidence="1" id="KW-1133">Transmembrane helix</keyword>
<evidence type="ECO:0000313" key="2">
    <source>
        <dbReference type="EMBL" id="AFC99011.1"/>
    </source>
</evidence>
<reference evidence="2 3" key="1">
    <citation type="journal article" date="2012" name="J. Bacteriol.">
        <title>Complete genome sequence of a thermophilic methanogen, Methanocella conradii HZ254, isolated from Chinese rice field soil.</title>
        <authorList>
            <person name="Lu Z."/>
            <person name="Lu Y."/>
        </authorList>
    </citation>
    <scope>NUCLEOTIDE SEQUENCE [LARGE SCALE GENOMIC DNA]</scope>
    <source>
        <strain evidence="3">DSM 24694 / JCM 17849 / CGMCC 1.5162 / HZ254</strain>
    </source>
</reference>
<dbReference type="AlphaFoldDB" id="H8I908"/>
<dbReference type="Pfam" id="PF23958">
    <property type="entry name" value="DUF7287"/>
    <property type="match status" value="1"/>
</dbReference>
<dbReference type="GeneID" id="11970119"/>
<dbReference type="OrthoDB" id="109583at2157"/>
<evidence type="ECO:0000256" key="1">
    <source>
        <dbReference type="SAM" id="Phobius"/>
    </source>
</evidence>
<dbReference type="eggNOG" id="arCOG06117">
    <property type="taxonomic scope" value="Archaea"/>
</dbReference>
<dbReference type="Proteomes" id="UP000005233">
    <property type="component" value="Chromosome"/>
</dbReference>
<evidence type="ECO:0000313" key="3">
    <source>
        <dbReference type="Proteomes" id="UP000005233"/>
    </source>
</evidence>
<dbReference type="RefSeq" id="WP_014404850.1">
    <property type="nucleotide sequence ID" value="NC_017034.1"/>
</dbReference>
<name>H8I908_METCZ</name>
<feature type="transmembrane region" description="Helical" evidence="1">
    <location>
        <begin position="12"/>
        <end position="35"/>
    </location>
</feature>
<keyword evidence="3" id="KW-1185">Reference proteome</keyword>
<dbReference type="InterPro" id="IPR056613">
    <property type="entry name" value="DUF7287"/>
</dbReference>
<dbReference type="EMBL" id="CP003243">
    <property type="protein sequence ID" value="AFC99011.1"/>
    <property type="molecule type" value="Genomic_DNA"/>
</dbReference>
<dbReference type="HOGENOM" id="CLU_867703_0_0_2"/>
<organism evidence="2 3">
    <name type="scientific">Methanocella conradii (strain DSM 24694 / JCM 17849 / CGMCC 1.5162 / HZ254)</name>
    <dbReference type="NCBI Taxonomy" id="1041930"/>
    <lineage>
        <taxon>Archaea</taxon>
        <taxon>Methanobacteriati</taxon>
        <taxon>Methanobacteriota</taxon>
        <taxon>Stenosarchaea group</taxon>
        <taxon>Methanomicrobia</taxon>
        <taxon>Methanocellales</taxon>
        <taxon>Methanocellaceae</taxon>
        <taxon>Methanocella</taxon>
    </lineage>
</organism>
<proteinExistence type="predicted"/>